<dbReference type="Proteomes" id="UP000027138">
    <property type="component" value="Unassembled WGS sequence"/>
</dbReference>
<evidence type="ECO:0000313" key="3">
    <source>
        <dbReference type="EMBL" id="KDP47033.1"/>
    </source>
</evidence>
<dbReference type="EMBL" id="KK914200">
    <property type="protein sequence ID" value="KDP47033.1"/>
    <property type="molecule type" value="Genomic_DNA"/>
</dbReference>
<feature type="region of interest" description="Disordered" evidence="1">
    <location>
        <begin position="1"/>
        <end position="40"/>
    </location>
</feature>
<proteinExistence type="predicted"/>
<dbReference type="AlphaFoldDB" id="A0A067LI02"/>
<reference evidence="3 4" key="1">
    <citation type="journal article" date="2014" name="PLoS ONE">
        <title>Global Analysis of Gene Expression Profiles in Physic Nut (Jatropha curcas L.) Seedlings Exposed to Salt Stress.</title>
        <authorList>
            <person name="Zhang L."/>
            <person name="Zhang C."/>
            <person name="Wu P."/>
            <person name="Chen Y."/>
            <person name="Li M."/>
            <person name="Jiang H."/>
            <person name="Wu G."/>
        </authorList>
    </citation>
    <scope>NUCLEOTIDE SEQUENCE [LARGE SCALE GENOMIC DNA]</scope>
    <source>
        <strain evidence="4">cv. GZQX0401</strain>
        <tissue evidence="3">Young leaves</tissue>
    </source>
</reference>
<keyword evidence="2" id="KW-0472">Membrane</keyword>
<keyword evidence="2" id="KW-0812">Transmembrane</keyword>
<accession>A0A067LI02</accession>
<evidence type="ECO:0000256" key="1">
    <source>
        <dbReference type="SAM" id="MobiDB-lite"/>
    </source>
</evidence>
<feature type="transmembrane region" description="Helical" evidence="2">
    <location>
        <begin position="82"/>
        <end position="99"/>
    </location>
</feature>
<gene>
    <name evidence="3" type="ORF">JCGZ_10760</name>
</gene>
<keyword evidence="4" id="KW-1185">Reference proteome</keyword>
<evidence type="ECO:0000313" key="4">
    <source>
        <dbReference type="Proteomes" id="UP000027138"/>
    </source>
</evidence>
<organism evidence="3 4">
    <name type="scientific">Jatropha curcas</name>
    <name type="common">Barbados nut</name>
    <dbReference type="NCBI Taxonomy" id="180498"/>
    <lineage>
        <taxon>Eukaryota</taxon>
        <taxon>Viridiplantae</taxon>
        <taxon>Streptophyta</taxon>
        <taxon>Embryophyta</taxon>
        <taxon>Tracheophyta</taxon>
        <taxon>Spermatophyta</taxon>
        <taxon>Magnoliopsida</taxon>
        <taxon>eudicotyledons</taxon>
        <taxon>Gunneridae</taxon>
        <taxon>Pentapetalae</taxon>
        <taxon>rosids</taxon>
        <taxon>fabids</taxon>
        <taxon>Malpighiales</taxon>
        <taxon>Euphorbiaceae</taxon>
        <taxon>Crotonoideae</taxon>
        <taxon>Jatropheae</taxon>
        <taxon>Jatropha</taxon>
    </lineage>
</organism>
<sequence>MVKPVNPVSQIPPVGGRRINVATEEGDTTNRTLGDGMEDGDSSWHMDTQNRIHTQVQSTLLLRNMCHSVEEEFLIYKDKIEHIFWTLVILAIIICFTSLEDYQVWPHLHLFGHH</sequence>
<protein>
    <submittedName>
        <fullName evidence="3">Uncharacterized protein</fullName>
    </submittedName>
</protein>
<evidence type="ECO:0000256" key="2">
    <source>
        <dbReference type="SAM" id="Phobius"/>
    </source>
</evidence>
<keyword evidence="2" id="KW-1133">Transmembrane helix</keyword>
<name>A0A067LI02_JATCU</name>